<dbReference type="OMA" id="RCIHRNQ"/>
<evidence type="ECO:0000256" key="1">
    <source>
        <dbReference type="SAM" id="MobiDB-lite"/>
    </source>
</evidence>
<gene>
    <name evidence="2" type="ORF">PENDEC_c004G03985</name>
</gene>
<dbReference type="AlphaFoldDB" id="A0A1V6PIG5"/>
<evidence type="ECO:0000313" key="3">
    <source>
        <dbReference type="Proteomes" id="UP000191522"/>
    </source>
</evidence>
<feature type="compositionally biased region" description="Low complexity" evidence="1">
    <location>
        <begin position="115"/>
        <end position="126"/>
    </location>
</feature>
<feature type="compositionally biased region" description="Basic residues" evidence="1">
    <location>
        <begin position="97"/>
        <end position="109"/>
    </location>
</feature>
<dbReference type="Proteomes" id="UP000191522">
    <property type="component" value="Unassembled WGS sequence"/>
</dbReference>
<proteinExistence type="predicted"/>
<organism evidence="2 3">
    <name type="scientific">Penicillium decumbens</name>
    <dbReference type="NCBI Taxonomy" id="69771"/>
    <lineage>
        <taxon>Eukaryota</taxon>
        <taxon>Fungi</taxon>
        <taxon>Dikarya</taxon>
        <taxon>Ascomycota</taxon>
        <taxon>Pezizomycotina</taxon>
        <taxon>Eurotiomycetes</taxon>
        <taxon>Eurotiomycetidae</taxon>
        <taxon>Eurotiales</taxon>
        <taxon>Aspergillaceae</taxon>
        <taxon>Penicillium</taxon>
    </lineage>
</organism>
<accession>A0A1V6PIG5</accession>
<dbReference type="EMBL" id="MDYL01000004">
    <property type="protein sequence ID" value="OQD76432.1"/>
    <property type="molecule type" value="Genomic_DNA"/>
</dbReference>
<feature type="region of interest" description="Disordered" evidence="1">
    <location>
        <begin position="35"/>
        <end position="145"/>
    </location>
</feature>
<sequence>MVPGSGTESEPATAAEADRFASGKLRACRLCRSKKKRCTHRGDPTLVAETVPVMPTRRRKREEDEAPTAKTSPTKSPFSPASTSSITSVNEMEKASGRHTRSVSFKSRKTTYESTAPANATATNPTRDIQPETAASKATITEPPTDMLKGSIAMSVHSIFAQELQQRLDEFETRFEASVAAHEATQEAAQAVRDTVHGWVNAWTSGQ</sequence>
<protein>
    <submittedName>
        <fullName evidence="2">Uncharacterized protein</fullName>
    </submittedName>
</protein>
<evidence type="ECO:0000313" key="2">
    <source>
        <dbReference type="EMBL" id="OQD76432.1"/>
    </source>
</evidence>
<reference evidence="3" key="1">
    <citation type="journal article" date="2017" name="Nat. Microbiol.">
        <title>Global analysis of biosynthetic gene clusters reveals vast potential of secondary metabolite production in Penicillium species.</title>
        <authorList>
            <person name="Nielsen J.C."/>
            <person name="Grijseels S."/>
            <person name="Prigent S."/>
            <person name="Ji B."/>
            <person name="Dainat J."/>
            <person name="Nielsen K.F."/>
            <person name="Frisvad J.C."/>
            <person name="Workman M."/>
            <person name="Nielsen J."/>
        </authorList>
    </citation>
    <scope>NUCLEOTIDE SEQUENCE [LARGE SCALE GENOMIC DNA]</scope>
    <source>
        <strain evidence="3">IBT 11843</strain>
    </source>
</reference>
<dbReference type="OrthoDB" id="4368676at2759"/>
<keyword evidence="3" id="KW-1185">Reference proteome</keyword>
<comment type="caution">
    <text evidence="2">The sequence shown here is derived from an EMBL/GenBank/DDBJ whole genome shotgun (WGS) entry which is preliminary data.</text>
</comment>
<name>A0A1V6PIG5_PENDC</name>
<feature type="compositionally biased region" description="Polar residues" evidence="1">
    <location>
        <begin position="69"/>
        <end position="90"/>
    </location>
</feature>